<dbReference type="AlphaFoldDB" id="A0A2Z5JNE7"/>
<keyword evidence="1" id="KW-0472">Membrane</keyword>
<name>A0A2Z5JNE7_STRAR</name>
<organism evidence="2 3">
    <name type="scientific">Streptomyces atratus</name>
    <dbReference type="NCBI Taxonomy" id="1893"/>
    <lineage>
        <taxon>Bacteria</taxon>
        <taxon>Bacillati</taxon>
        <taxon>Actinomycetota</taxon>
        <taxon>Actinomycetes</taxon>
        <taxon>Kitasatosporales</taxon>
        <taxon>Streptomycetaceae</taxon>
        <taxon>Streptomyces</taxon>
    </lineage>
</organism>
<gene>
    <name evidence="2" type="ORF">C5746_37950</name>
</gene>
<feature type="transmembrane region" description="Helical" evidence="1">
    <location>
        <begin position="27"/>
        <end position="45"/>
    </location>
</feature>
<dbReference type="Proteomes" id="UP000252698">
    <property type="component" value="Chromosome"/>
</dbReference>
<sequence length="62" mass="6702">MIEAHCPTKRYNAEPIKPHTVRRSHRVFASLTAACVAALFGGRAVPSPYHLTTHSPPPASPV</sequence>
<dbReference type="EMBL" id="CP027306">
    <property type="protein sequence ID" value="AXE81764.1"/>
    <property type="molecule type" value="Genomic_DNA"/>
</dbReference>
<protein>
    <submittedName>
        <fullName evidence="2">Uncharacterized protein</fullName>
    </submittedName>
</protein>
<proteinExistence type="predicted"/>
<keyword evidence="1" id="KW-0812">Transmembrane</keyword>
<reference evidence="2 3" key="1">
    <citation type="journal article" date="2018" name="Front. Microbiol.">
        <title>Genome Sequencing of Streptomyces atratus SCSIOZH16 and Activation Production of Nocardamine via Metabolic Engineering.</title>
        <authorList>
            <person name="Li Y."/>
            <person name="Zhang C."/>
            <person name="Liu C."/>
            <person name="Ju J."/>
            <person name="Ma J."/>
        </authorList>
    </citation>
    <scope>NUCLEOTIDE SEQUENCE [LARGE SCALE GENOMIC DNA]</scope>
    <source>
        <strain evidence="2 3">SCSIO_ZH16</strain>
    </source>
</reference>
<evidence type="ECO:0000313" key="3">
    <source>
        <dbReference type="Proteomes" id="UP000252698"/>
    </source>
</evidence>
<evidence type="ECO:0000256" key="1">
    <source>
        <dbReference type="SAM" id="Phobius"/>
    </source>
</evidence>
<evidence type="ECO:0000313" key="2">
    <source>
        <dbReference type="EMBL" id="AXE81764.1"/>
    </source>
</evidence>
<dbReference type="KEGG" id="sata:C5746_37950"/>
<keyword evidence="1" id="KW-1133">Transmembrane helix</keyword>
<accession>A0A2Z5JNE7</accession>